<dbReference type="Proteomes" id="UP000003250">
    <property type="component" value="Unassembled WGS sequence"/>
</dbReference>
<gene>
    <name evidence="1" type="ORF">MAXJ12_33879</name>
</gene>
<dbReference type="EMBL" id="AHAM01000305">
    <property type="protein sequence ID" value="EHK52723.1"/>
    <property type="molecule type" value="Genomic_DNA"/>
</dbReference>
<evidence type="ECO:0000313" key="1">
    <source>
        <dbReference type="EMBL" id="EHK52723.1"/>
    </source>
</evidence>
<feature type="non-terminal residue" evidence="1">
    <location>
        <position position="1"/>
    </location>
</feature>
<sequence length="59" mass="6752">IRPLGTVDLQLADETSRHARQRMVYQGIFPRNLKLEINHGGTEIVWTSWSGSLESDANW</sequence>
<proteinExistence type="predicted"/>
<name>H0I2S0_9HYPH</name>
<reference evidence="1 2" key="1">
    <citation type="journal article" date="2012" name="J. Bacteriol.">
        <title>Draft Genome Sequence of Mesorhizobium alhagi CCNWXJ12-2T, a Novel Salt-Resistant Species Isolated from the Desert of Northwestern China.</title>
        <authorList>
            <person name="Zhou M."/>
            <person name="Chen W."/>
            <person name="Chen H."/>
            <person name="Wei G."/>
        </authorList>
    </citation>
    <scope>NUCLEOTIDE SEQUENCE [LARGE SCALE GENOMIC DNA]</scope>
    <source>
        <strain evidence="1 2">CCNWXJ12-2</strain>
    </source>
</reference>
<dbReference type="RefSeq" id="WP_008840327.1">
    <property type="nucleotide sequence ID" value="NZ_AHAM01000305.1"/>
</dbReference>
<dbReference type="PATRIC" id="fig|1107882.3.peg.6544"/>
<accession>H0I2S0</accession>
<dbReference type="AlphaFoldDB" id="H0I2S0"/>
<protein>
    <submittedName>
        <fullName evidence="1">Uncharacterized protein</fullName>
    </submittedName>
</protein>
<organism evidence="1 2">
    <name type="scientific">Mesorhizobium alhagi CCNWXJ12-2</name>
    <dbReference type="NCBI Taxonomy" id="1107882"/>
    <lineage>
        <taxon>Bacteria</taxon>
        <taxon>Pseudomonadati</taxon>
        <taxon>Pseudomonadota</taxon>
        <taxon>Alphaproteobacteria</taxon>
        <taxon>Hyphomicrobiales</taxon>
        <taxon>Phyllobacteriaceae</taxon>
        <taxon>Allomesorhizobium</taxon>
    </lineage>
</organism>
<keyword evidence="2" id="KW-1185">Reference proteome</keyword>
<evidence type="ECO:0000313" key="2">
    <source>
        <dbReference type="Proteomes" id="UP000003250"/>
    </source>
</evidence>